<sequence>MPRRFISQAPGREALREKIKMATDQQEHLKIEQLEQQNPDEQEVAAGRERENLEGWIPALATDAEIREALEKAFDYRGDVTITLKSGNVIEGYIFDRRNGSSLADSYVRIIATKGAQGKTNVAYAEIAALAFTGRDTAAGRTFEAWVKKYFEKKAAGEKNIQIEPEKLD</sequence>
<evidence type="ECO:0000313" key="2">
    <source>
        <dbReference type="EMBL" id="ADV82795.1"/>
    </source>
</evidence>
<evidence type="ECO:0000313" key="3">
    <source>
        <dbReference type="Proteomes" id="UP000006844"/>
    </source>
</evidence>
<dbReference type="eggNOG" id="ENOG503014W">
    <property type="taxonomic scope" value="Bacteria"/>
</dbReference>
<dbReference type="EMBL" id="CP002467">
    <property type="protein sequence ID" value="ADV82795.1"/>
    <property type="molecule type" value="Genomic_DNA"/>
</dbReference>
<protein>
    <submittedName>
        <fullName evidence="2">Uncharacterized protein</fullName>
    </submittedName>
</protein>
<dbReference type="AlphaFoldDB" id="E8V782"/>
<gene>
    <name evidence="2" type="ordered locus">AciPR4_1991</name>
</gene>
<reference evidence="2 3" key="1">
    <citation type="journal article" date="2012" name="Stand. Genomic Sci.">
        <title>Complete genome sequence of Terriglobus saanensis type strain SP1PR4(T), an Acidobacteria from tundra soil.</title>
        <authorList>
            <person name="Rawat S.R."/>
            <person name="Mannisto M.K."/>
            <person name="Starovoytov V."/>
            <person name="Goodwin L."/>
            <person name="Nolan M."/>
            <person name="Hauser L."/>
            <person name="Land M."/>
            <person name="Davenport K.W."/>
            <person name="Woyke T."/>
            <person name="Haggblom M.M."/>
        </authorList>
    </citation>
    <scope>NUCLEOTIDE SEQUENCE</scope>
    <source>
        <strain evidence="3">ATCC BAA-1853 / DSM 23119 / SP1PR4</strain>
    </source>
</reference>
<name>E8V782_TERSS</name>
<dbReference type="STRING" id="401053.AciPR4_1991"/>
<dbReference type="Proteomes" id="UP000006844">
    <property type="component" value="Chromosome"/>
</dbReference>
<evidence type="ECO:0000256" key="1">
    <source>
        <dbReference type="SAM" id="Coils"/>
    </source>
</evidence>
<organism evidence="2 3">
    <name type="scientific">Terriglobus saanensis (strain ATCC BAA-1853 / DSM 23119 / SP1PR4)</name>
    <dbReference type="NCBI Taxonomy" id="401053"/>
    <lineage>
        <taxon>Bacteria</taxon>
        <taxon>Pseudomonadati</taxon>
        <taxon>Acidobacteriota</taxon>
        <taxon>Terriglobia</taxon>
        <taxon>Terriglobales</taxon>
        <taxon>Acidobacteriaceae</taxon>
        <taxon>Terriglobus</taxon>
    </lineage>
</organism>
<keyword evidence="1" id="KW-0175">Coiled coil</keyword>
<feature type="coiled-coil region" evidence="1">
    <location>
        <begin position="12"/>
        <end position="51"/>
    </location>
</feature>
<accession>E8V782</accession>
<dbReference type="KEGG" id="tsa:AciPR4_1991"/>
<dbReference type="HOGENOM" id="CLU_1754859_0_0_0"/>
<proteinExistence type="predicted"/>
<keyword evidence="3" id="KW-1185">Reference proteome</keyword>